<evidence type="ECO:0000313" key="2">
    <source>
        <dbReference type="EMBL" id="QNO57979.1"/>
    </source>
</evidence>
<dbReference type="AlphaFoldDB" id="A0A7G9ZCJ5"/>
<dbReference type="PROSITE" id="PS51257">
    <property type="entry name" value="PROKAR_LIPOPROTEIN"/>
    <property type="match status" value="1"/>
</dbReference>
<sequence>MKKIVILSPIFGVAGCMLGLLMSLEFDFPVGASIAIAVALLFAFSVLLSPKRRRGEEVSHLALAKNR</sequence>
<feature type="transmembrane region" description="Helical" evidence="1">
    <location>
        <begin position="30"/>
        <end position="48"/>
    </location>
</feature>
<evidence type="ECO:0000256" key="1">
    <source>
        <dbReference type="SAM" id="Phobius"/>
    </source>
</evidence>
<name>A0A7G9ZCJ5_9EURY</name>
<keyword evidence="1" id="KW-0812">Transmembrane</keyword>
<dbReference type="GO" id="GO:0055085">
    <property type="term" value="P:transmembrane transport"/>
    <property type="evidence" value="ECO:0007669"/>
    <property type="project" value="InterPro"/>
</dbReference>
<dbReference type="Pfam" id="PF00950">
    <property type="entry name" value="ABC-3"/>
    <property type="match status" value="1"/>
</dbReference>
<organism evidence="2">
    <name type="scientific">Candidatus Methanophaga sp. ANME-1 ERB7</name>
    <dbReference type="NCBI Taxonomy" id="2759913"/>
    <lineage>
        <taxon>Archaea</taxon>
        <taxon>Methanobacteriati</taxon>
        <taxon>Methanobacteriota</taxon>
        <taxon>Stenosarchaea group</taxon>
        <taxon>Methanomicrobia</taxon>
        <taxon>Candidatus Methanophagales</taxon>
        <taxon>Candidatus Methanophagaceae</taxon>
        <taxon>Candidatus Methanophaga</taxon>
    </lineage>
</organism>
<feature type="transmembrane region" description="Helical" evidence="1">
    <location>
        <begin position="5"/>
        <end position="24"/>
    </location>
</feature>
<dbReference type="EMBL" id="MT631709">
    <property type="protein sequence ID" value="QNO57979.1"/>
    <property type="molecule type" value="Genomic_DNA"/>
</dbReference>
<protein>
    <submittedName>
        <fullName evidence="2">Uncharacterized protein</fullName>
    </submittedName>
</protein>
<dbReference type="GO" id="GO:0043190">
    <property type="term" value="C:ATP-binding cassette (ABC) transporter complex"/>
    <property type="evidence" value="ECO:0007669"/>
    <property type="project" value="InterPro"/>
</dbReference>
<proteinExistence type="predicted"/>
<dbReference type="InterPro" id="IPR001626">
    <property type="entry name" value="ABC_TroCD"/>
</dbReference>
<reference evidence="2" key="1">
    <citation type="submission" date="2020-06" db="EMBL/GenBank/DDBJ databases">
        <title>Unique genomic features of the anaerobic methanotrophic archaea.</title>
        <authorList>
            <person name="Chadwick G.L."/>
            <person name="Skennerton C.T."/>
            <person name="Laso-Perez R."/>
            <person name="Leu A.O."/>
            <person name="Speth D.R."/>
            <person name="Yu H."/>
            <person name="Morgan-Lang C."/>
            <person name="Hatzenpichler R."/>
            <person name="Goudeau D."/>
            <person name="Malmstrom R."/>
            <person name="Brazelton W.J."/>
            <person name="Woyke T."/>
            <person name="Hallam S.J."/>
            <person name="Tyson G.W."/>
            <person name="Wegener G."/>
            <person name="Boetius A."/>
            <person name="Orphan V."/>
        </authorList>
    </citation>
    <scope>NUCLEOTIDE SEQUENCE</scope>
</reference>
<gene>
    <name evidence="2" type="ORF">NNIPPFBB_00024</name>
</gene>
<keyword evidence="1" id="KW-0472">Membrane</keyword>
<keyword evidence="1" id="KW-1133">Transmembrane helix</keyword>
<accession>A0A7G9ZCJ5</accession>